<sequence length="181" mass="21339">MTQTLIQNQTSLQTAIHNNFVASIGVKLDRINYMYTSKKDKVWYITSYIPHLTSTNLIFRRWRTENAIQLHLVPTIKHVWDSISIIHFTGSYTSQLFALKKRFNNTKQARGPIKLYCNTFQGLWREIDFRRLNLVNCARDIQKYNSLLYEDRIFLDDIDDKLNKIGSDMLQTISFPTIEQA</sequence>
<evidence type="ECO:0000313" key="1">
    <source>
        <dbReference type="EMBL" id="RDX99351.1"/>
    </source>
</evidence>
<dbReference type="OrthoDB" id="1745136at2759"/>
<accession>A0A371H9A6</accession>
<dbReference type="Proteomes" id="UP000257109">
    <property type="component" value="Unassembled WGS sequence"/>
</dbReference>
<reference evidence="1" key="1">
    <citation type="submission" date="2018-05" db="EMBL/GenBank/DDBJ databases">
        <title>Draft genome of Mucuna pruriens seed.</title>
        <authorList>
            <person name="Nnadi N.E."/>
            <person name="Vos R."/>
            <person name="Hasami M.H."/>
            <person name="Devisetty U.K."/>
            <person name="Aguiy J.C."/>
        </authorList>
    </citation>
    <scope>NUCLEOTIDE SEQUENCE [LARGE SCALE GENOMIC DNA]</scope>
    <source>
        <strain evidence="1">JCA_2017</strain>
    </source>
</reference>
<name>A0A371H9A6_MUCPR</name>
<organism evidence="1 2">
    <name type="scientific">Mucuna pruriens</name>
    <name type="common">Velvet bean</name>
    <name type="synonym">Dolichos pruriens</name>
    <dbReference type="NCBI Taxonomy" id="157652"/>
    <lineage>
        <taxon>Eukaryota</taxon>
        <taxon>Viridiplantae</taxon>
        <taxon>Streptophyta</taxon>
        <taxon>Embryophyta</taxon>
        <taxon>Tracheophyta</taxon>
        <taxon>Spermatophyta</taxon>
        <taxon>Magnoliopsida</taxon>
        <taxon>eudicotyledons</taxon>
        <taxon>Gunneridae</taxon>
        <taxon>Pentapetalae</taxon>
        <taxon>rosids</taxon>
        <taxon>fabids</taxon>
        <taxon>Fabales</taxon>
        <taxon>Fabaceae</taxon>
        <taxon>Papilionoideae</taxon>
        <taxon>50 kb inversion clade</taxon>
        <taxon>NPAAA clade</taxon>
        <taxon>indigoferoid/millettioid clade</taxon>
        <taxon>Phaseoleae</taxon>
        <taxon>Mucuna</taxon>
    </lineage>
</organism>
<protein>
    <recommendedName>
        <fullName evidence="3">Copia protein</fullName>
    </recommendedName>
</protein>
<feature type="non-terminal residue" evidence="1">
    <location>
        <position position="1"/>
    </location>
</feature>
<dbReference type="AlphaFoldDB" id="A0A371H9A6"/>
<evidence type="ECO:0008006" key="3">
    <source>
        <dbReference type="Google" id="ProtNLM"/>
    </source>
</evidence>
<evidence type="ECO:0000313" key="2">
    <source>
        <dbReference type="Proteomes" id="UP000257109"/>
    </source>
</evidence>
<keyword evidence="2" id="KW-1185">Reference proteome</keyword>
<proteinExistence type="predicted"/>
<dbReference type="EMBL" id="QJKJ01003249">
    <property type="protein sequence ID" value="RDX99351.1"/>
    <property type="molecule type" value="Genomic_DNA"/>
</dbReference>
<comment type="caution">
    <text evidence="1">The sequence shown here is derived from an EMBL/GenBank/DDBJ whole genome shotgun (WGS) entry which is preliminary data.</text>
</comment>
<gene>
    <name evidence="1" type="ORF">CR513_17607</name>
</gene>